<protein>
    <submittedName>
        <fullName evidence="2">Uncharacterized protein</fullName>
    </submittedName>
</protein>
<sequence length="216" mass="23983">MFSTSFPSSSIISYSRSVDSALPIVRIRTVSSDARSFDWAEDVDRYYENETRGRGRSDAKKPLRFLFPTAQEPNPHPCLQAIFRRSSAPAYVSTETYAAINVKPSASPSYSFSSLPSSSSSSSTVAPSVEEDEWEETPEKEEVEWIEHTSISTSNLEAKSNPANVKYISVDPNAEECDDPVQKIYSTVPWAVIGAGAGKEGVQALEQWGWKTLWQR</sequence>
<organism evidence="2">
    <name type="scientific">Phaffia rhodozyma</name>
    <name type="common">Yeast</name>
    <name type="synonym">Xanthophyllomyces dendrorhous</name>
    <dbReference type="NCBI Taxonomy" id="264483"/>
    <lineage>
        <taxon>Eukaryota</taxon>
        <taxon>Fungi</taxon>
        <taxon>Dikarya</taxon>
        <taxon>Basidiomycota</taxon>
        <taxon>Agaricomycotina</taxon>
        <taxon>Tremellomycetes</taxon>
        <taxon>Cystofilobasidiales</taxon>
        <taxon>Mrakiaceae</taxon>
        <taxon>Phaffia</taxon>
    </lineage>
</organism>
<accession>A0A0F7SU94</accession>
<feature type="region of interest" description="Disordered" evidence="1">
    <location>
        <begin position="113"/>
        <end position="141"/>
    </location>
</feature>
<evidence type="ECO:0000256" key="1">
    <source>
        <dbReference type="SAM" id="MobiDB-lite"/>
    </source>
</evidence>
<dbReference type="AlphaFoldDB" id="A0A0F7SU94"/>
<dbReference type="EMBL" id="LN483332">
    <property type="protein sequence ID" value="CED85041.1"/>
    <property type="molecule type" value="Genomic_DNA"/>
</dbReference>
<feature type="compositionally biased region" description="Acidic residues" evidence="1">
    <location>
        <begin position="129"/>
        <end position="141"/>
    </location>
</feature>
<feature type="compositionally biased region" description="Low complexity" evidence="1">
    <location>
        <begin position="113"/>
        <end position="128"/>
    </location>
</feature>
<reference evidence="2" key="1">
    <citation type="submission" date="2014-08" db="EMBL/GenBank/DDBJ databases">
        <authorList>
            <person name="Sharma Rahul"/>
            <person name="Thines Marco"/>
        </authorList>
    </citation>
    <scope>NUCLEOTIDE SEQUENCE</scope>
</reference>
<name>A0A0F7SU94_PHARH</name>
<proteinExistence type="predicted"/>
<evidence type="ECO:0000313" key="2">
    <source>
        <dbReference type="EMBL" id="CED85041.1"/>
    </source>
</evidence>